<dbReference type="EMBL" id="QDLV01000159">
    <property type="protein sequence ID" value="PVJ38449.1"/>
    <property type="molecule type" value="Genomic_DNA"/>
</dbReference>
<name>A0A2T8WJA2_SALET</name>
<reference evidence="5 6" key="1">
    <citation type="submission" date="2018-04" db="EMBL/GenBank/DDBJ databases">
        <title>Serotype diversity and antimicrobial resistance among Salmonella enterica isolated from patients at an equine referral hospital.</title>
        <authorList>
            <person name="Leon I.M."/>
            <person name="Lawhon S.D."/>
            <person name="Norman K.N."/>
            <person name="Threadgill D.S."/>
            <person name="Ohta N."/>
            <person name="Vinasco J."/>
            <person name="Scott H.M."/>
        </authorList>
    </citation>
    <scope>NUCLEOTIDE SEQUENCE [LARGE SCALE GENOMIC DNA]</scope>
    <source>
        <strain evidence="3 5">159</strain>
        <strain evidence="1 6">230</strain>
    </source>
</reference>
<dbReference type="EMBL" id="QDLV01000158">
    <property type="protein sequence ID" value="PVJ38453.1"/>
    <property type="molecule type" value="Genomic_DNA"/>
</dbReference>
<evidence type="ECO:0000313" key="2">
    <source>
        <dbReference type="EMBL" id="PVJ38453.1"/>
    </source>
</evidence>
<protein>
    <submittedName>
        <fullName evidence="1">GpE family phage tail protein</fullName>
    </submittedName>
</protein>
<dbReference type="Proteomes" id="UP000245068">
    <property type="component" value="Unassembled WGS sequence"/>
</dbReference>
<evidence type="ECO:0000313" key="4">
    <source>
        <dbReference type="EMBL" id="PVM61636.1"/>
    </source>
</evidence>
<organism evidence="1 6">
    <name type="scientific">Salmonella enterica subsp. enterica serovar Gaminara</name>
    <dbReference type="NCBI Taxonomy" id="913070"/>
    <lineage>
        <taxon>Bacteria</taxon>
        <taxon>Pseudomonadati</taxon>
        <taxon>Pseudomonadota</taxon>
        <taxon>Gammaproteobacteria</taxon>
        <taxon>Enterobacterales</taxon>
        <taxon>Enterobacteriaceae</taxon>
        <taxon>Salmonella</taxon>
    </lineage>
</organism>
<gene>
    <name evidence="4" type="ORF">C4784_29910</name>
    <name evidence="3" type="ORF">C4784_29920</name>
    <name evidence="2" type="ORF">C4855_28440</name>
    <name evidence="1" type="ORF">C4855_28450</name>
</gene>
<feature type="non-terminal residue" evidence="1">
    <location>
        <position position="1"/>
    </location>
</feature>
<dbReference type="Proteomes" id="UP000245551">
    <property type="component" value="Unassembled WGS sequence"/>
</dbReference>
<dbReference type="EMBL" id="QDOO01000216">
    <property type="protein sequence ID" value="PVM61636.1"/>
    <property type="molecule type" value="Genomic_DNA"/>
</dbReference>
<sequence>EVVAWRERAALRSGARDNEKS</sequence>
<evidence type="ECO:0000313" key="1">
    <source>
        <dbReference type="EMBL" id="PVJ38449.1"/>
    </source>
</evidence>
<evidence type="ECO:0000313" key="6">
    <source>
        <dbReference type="Proteomes" id="UP000245551"/>
    </source>
</evidence>
<proteinExistence type="predicted"/>
<dbReference type="EMBL" id="QDOO01000217">
    <property type="protein sequence ID" value="PVM61631.1"/>
    <property type="molecule type" value="Genomic_DNA"/>
</dbReference>
<dbReference type="AlphaFoldDB" id="A0A2T8WJA2"/>
<comment type="caution">
    <text evidence="1">The sequence shown here is derived from an EMBL/GenBank/DDBJ whole genome shotgun (WGS) entry which is preliminary data.</text>
</comment>
<evidence type="ECO:0000313" key="5">
    <source>
        <dbReference type="Proteomes" id="UP000245068"/>
    </source>
</evidence>
<accession>A0A2T8WJA2</accession>
<evidence type="ECO:0000313" key="3">
    <source>
        <dbReference type="EMBL" id="PVM61631.1"/>
    </source>
</evidence>